<dbReference type="Pfam" id="PF22042">
    <property type="entry name" value="EF-G_D2"/>
    <property type="match status" value="1"/>
</dbReference>
<dbReference type="PANTHER" id="PTHR43381:SF4">
    <property type="entry name" value="EUKARYOTIC TRANSLATION INITIATION FACTOR 5B"/>
    <property type="match status" value="1"/>
</dbReference>
<dbReference type="PANTHER" id="PTHR43381">
    <property type="entry name" value="TRANSLATION INITIATION FACTOR IF-2-RELATED"/>
    <property type="match status" value="1"/>
</dbReference>
<keyword evidence="5 8" id="KW-0648">Protein biosynthesis</keyword>
<gene>
    <name evidence="10" type="ORF">A3G49_03450</name>
</gene>
<dbReference type="CDD" id="cd01887">
    <property type="entry name" value="IF2_eIF5B"/>
    <property type="match status" value="1"/>
</dbReference>
<evidence type="ECO:0000256" key="4">
    <source>
        <dbReference type="ARBA" id="ARBA00022741"/>
    </source>
</evidence>
<dbReference type="FunFam" id="3.40.50.300:FF:000019">
    <property type="entry name" value="Translation initiation factor IF-2"/>
    <property type="match status" value="1"/>
</dbReference>
<dbReference type="SUPFAM" id="SSF52540">
    <property type="entry name" value="P-loop containing nucleoside triphosphate hydrolases"/>
    <property type="match status" value="1"/>
</dbReference>
<dbReference type="InterPro" id="IPR023115">
    <property type="entry name" value="TIF_IF2_dom3"/>
</dbReference>
<dbReference type="Pfam" id="PF00009">
    <property type="entry name" value="GTP_EFTU"/>
    <property type="match status" value="1"/>
</dbReference>
<dbReference type="InterPro" id="IPR036925">
    <property type="entry name" value="TIF_IF2_dom3_sf"/>
</dbReference>
<evidence type="ECO:0000256" key="3">
    <source>
        <dbReference type="ARBA" id="ARBA00022540"/>
    </source>
</evidence>
<dbReference type="Gene3D" id="3.40.50.10050">
    <property type="entry name" value="Translation initiation factor IF- 2, domain 3"/>
    <property type="match status" value="1"/>
</dbReference>
<dbReference type="FunFam" id="2.40.30.10:FF:000008">
    <property type="entry name" value="Translation initiation factor IF-2"/>
    <property type="match status" value="1"/>
</dbReference>
<dbReference type="InterPro" id="IPR000178">
    <property type="entry name" value="TF_IF2_bacterial-like"/>
</dbReference>
<evidence type="ECO:0000256" key="2">
    <source>
        <dbReference type="ARBA" id="ARBA00020675"/>
    </source>
</evidence>
<dbReference type="Proteomes" id="UP000177171">
    <property type="component" value="Unassembled WGS sequence"/>
</dbReference>
<comment type="similarity">
    <text evidence="1 8">Belongs to the TRAFAC class translation factor GTPase superfamily. Classic translation factor GTPase family. IF-2 subfamily.</text>
</comment>
<accession>A0A1G2LT02</accession>
<comment type="caution">
    <text evidence="10">The sequence shown here is derived from an EMBL/GenBank/DDBJ whole genome shotgun (WGS) entry which is preliminary data.</text>
</comment>
<evidence type="ECO:0000256" key="7">
    <source>
        <dbReference type="NCBIfam" id="TIGR00487"/>
    </source>
</evidence>
<dbReference type="SUPFAM" id="SSF52156">
    <property type="entry name" value="Initiation factor IF2/eIF5b, domain 3"/>
    <property type="match status" value="1"/>
</dbReference>
<protein>
    <recommendedName>
        <fullName evidence="2 7">Translation initiation factor IF-2</fullName>
    </recommendedName>
</protein>
<keyword evidence="3 8" id="KW-0396">Initiation factor</keyword>
<dbReference type="FunFam" id="3.40.50.10050:FF:000001">
    <property type="entry name" value="Translation initiation factor IF-2"/>
    <property type="match status" value="1"/>
</dbReference>
<dbReference type="NCBIfam" id="TIGR00231">
    <property type="entry name" value="small_GTP"/>
    <property type="match status" value="1"/>
</dbReference>
<name>A0A1G2LT02_9BACT</name>
<dbReference type="InterPro" id="IPR009000">
    <property type="entry name" value="Transl_B-barrel_sf"/>
</dbReference>
<dbReference type="GO" id="GO:0005737">
    <property type="term" value="C:cytoplasm"/>
    <property type="evidence" value="ECO:0007669"/>
    <property type="project" value="UniProtKB-UniRule"/>
</dbReference>
<sequence>MVKKIKKTEETEKYVRSPIVVVMGHIDHGKTKILDWYRKTKVVESESGGITQHIGAYEVLHKGKKITFIDTPGHEAFSKMRSRGAKVADIAILVVAADEGVKPQTKEAIEIIRQNNLAFIVAINKIDKPEANPEKVKQELAKENVLVESYGGKVPSVEISAKIGKNMDDLLELILLMAELENLEDDHKKPAEGVVVESHLDPRRGATATLLLQTGSFIKNDFLAIGGFAESIKILEDFLGRPIESASSSMPVIVASLQHVPVIGDTFASFEEKTDAEKFASSEQIQQSKKIEPLTEETTIEEIAVKEKPLLEIVLKSDVAGSREALEATIIALDYPEAGVKILKNELGDIVESDIKTAQAGKNIIVCGFKVEIGPVIKQLAESNGIKIIIKEIIYELIDALKSEMSDLILPEIKRNVVGKAKILATFKLTGTKQVIGGKTTYGKLKRGLKCNIIRNKESAGEGKILQLQQQKKDVNEVAEGMEFGVLVDSTVKIQKDDEVEVFEEEIFKKRL</sequence>
<evidence type="ECO:0000313" key="10">
    <source>
        <dbReference type="EMBL" id="OHA14760.1"/>
    </source>
</evidence>
<dbReference type="NCBIfam" id="TIGR00487">
    <property type="entry name" value="IF-2"/>
    <property type="match status" value="1"/>
</dbReference>
<evidence type="ECO:0000256" key="6">
    <source>
        <dbReference type="ARBA" id="ARBA00023134"/>
    </source>
</evidence>
<organism evidence="10 11">
    <name type="scientific">Candidatus Sungbacteria bacterium RIFCSPLOWO2_12_FULL_41_11</name>
    <dbReference type="NCBI Taxonomy" id="1802286"/>
    <lineage>
        <taxon>Bacteria</taxon>
        <taxon>Candidatus Sungiibacteriota</taxon>
    </lineage>
</organism>
<evidence type="ECO:0000256" key="5">
    <source>
        <dbReference type="ARBA" id="ARBA00022917"/>
    </source>
</evidence>
<evidence type="ECO:0000256" key="8">
    <source>
        <dbReference type="RuleBase" id="RU000644"/>
    </source>
</evidence>
<keyword evidence="4" id="KW-0547">Nucleotide-binding</keyword>
<dbReference type="Gene3D" id="3.40.50.300">
    <property type="entry name" value="P-loop containing nucleotide triphosphate hydrolases"/>
    <property type="match status" value="1"/>
</dbReference>
<dbReference type="Gene3D" id="2.40.30.10">
    <property type="entry name" value="Translation factors"/>
    <property type="match status" value="2"/>
</dbReference>
<dbReference type="GO" id="GO:0005525">
    <property type="term" value="F:GTP binding"/>
    <property type="evidence" value="ECO:0007669"/>
    <property type="project" value="UniProtKB-KW"/>
</dbReference>
<comment type="function">
    <text evidence="8">One of the essential components for the initiation of protein synthesis. Protects formylmethionyl-tRNA from spontaneous hydrolysis and promotes its binding to the 30S ribosomal subunits. Also involved in the hydrolysis of GTP during the formation of the 70S ribosomal complex.</text>
</comment>
<dbReference type="InterPro" id="IPR015760">
    <property type="entry name" value="TIF_IF2"/>
</dbReference>
<evidence type="ECO:0000256" key="1">
    <source>
        <dbReference type="ARBA" id="ARBA00007733"/>
    </source>
</evidence>
<dbReference type="Pfam" id="PF11987">
    <property type="entry name" value="IF-2"/>
    <property type="match status" value="1"/>
</dbReference>
<keyword evidence="6" id="KW-0342">GTP-binding</keyword>
<dbReference type="InterPro" id="IPR000795">
    <property type="entry name" value="T_Tr_GTP-bd_dom"/>
</dbReference>
<evidence type="ECO:0000259" key="9">
    <source>
        <dbReference type="PROSITE" id="PS51722"/>
    </source>
</evidence>
<dbReference type="PROSITE" id="PS51722">
    <property type="entry name" value="G_TR_2"/>
    <property type="match status" value="1"/>
</dbReference>
<dbReference type="GO" id="GO:0003743">
    <property type="term" value="F:translation initiation factor activity"/>
    <property type="evidence" value="ECO:0007669"/>
    <property type="project" value="UniProtKB-UniRule"/>
</dbReference>
<dbReference type="InterPro" id="IPR005225">
    <property type="entry name" value="Small_GTP-bd"/>
</dbReference>
<dbReference type="InterPro" id="IPR027417">
    <property type="entry name" value="P-loop_NTPase"/>
</dbReference>
<dbReference type="InterPro" id="IPR053905">
    <property type="entry name" value="EF-G-like_DII"/>
</dbReference>
<dbReference type="AlphaFoldDB" id="A0A1G2LT02"/>
<dbReference type="EMBL" id="MHQY01000003">
    <property type="protein sequence ID" value="OHA14760.1"/>
    <property type="molecule type" value="Genomic_DNA"/>
</dbReference>
<feature type="domain" description="Tr-type G" evidence="9">
    <location>
        <begin position="15"/>
        <end position="183"/>
    </location>
</feature>
<proteinExistence type="inferred from homology"/>
<evidence type="ECO:0000313" key="11">
    <source>
        <dbReference type="Proteomes" id="UP000177171"/>
    </source>
</evidence>
<dbReference type="SUPFAM" id="SSF50447">
    <property type="entry name" value="Translation proteins"/>
    <property type="match status" value="2"/>
</dbReference>
<reference evidence="10 11" key="1">
    <citation type="journal article" date="2016" name="Nat. Commun.">
        <title>Thousands of microbial genomes shed light on interconnected biogeochemical processes in an aquifer system.</title>
        <authorList>
            <person name="Anantharaman K."/>
            <person name="Brown C.T."/>
            <person name="Hug L.A."/>
            <person name="Sharon I."/>
            <person name="Castelle C.J."/>
            <person name="Probst A.J."/>
            <person name="Thomas B.C."/>
            <person name="Singh A."/>
            <person name="Wilkins M.J."/>
            <person name="Karaoz U."/>
            <person name="Brodie E.L."/>
            <person name="Williams K.H."/>
            <person name="Hubbard S.S."/>
            <person name="Banfield J.F."/>
        </authorList>
    </citation>
    <scope>NUCLEOTIDE SEQUENCE [LARGE SCALE GENOMIC DNA]</scope>
</reference>
<dbReference type="GO" id="GO:0003924">
    <property type="term" value="F:GTPase activity"/>
    <property type="evidence" value="ECO:0007669"/>
    <property type="project" value="InterPro"/>
</dbReference>